<feature type="transmembrane region" description="Helical" evidence="6">
    <location>
        <begin position="69"/>
        <end position="87"/>
    </location>
</feature>
<evidence type="ECO:0000259" key="7">
    <source>
        <dbReference type="PROSITE" id="PS50850"/>
    </source>
</evidence>
<keyword evidence="4 6" id="KW-0472">Membrane</keyword>
<dbReference type="PROSITE" id="PS50850">
    <property type="entry name" value="MFS"/>
    <property type="match status" value="1"/>
</dbReference>
<feature type="transmembrane region" description="Helical" evidence="6">
    <location>
        <begin position="258"/>
        <end position="276"/>
    </location>
</feature>
<feature type="transmembrane region" description="Helical" evidence="6">
    <location>
        <begin position="194"/>
        <end position="214"/>
    </location>
</feature>
<evidence type="ECO:0000313" key="9">
    <source>
        <dbReference type="Proteomes" id="UP000462055"/>
    </source>
</evidence>
<dbReference type="GO" id="GO:0022857">
    <property type="term" value="F:transmembrane transporter activity"/>
    <property type="evidence" value="ECO:0007669"/>
    <property type="project" value="InterPro"/>
</dbReference>
<dbReference type="InterPro" id="IPR036259">
    <property type="entry name" value="MFS_trans_sf"/>
</dbReference>
<feature type="region of interest" description="Disordered" evidence="5">
    <location>
        <begin position="1"/>
        <end position="59"/>
    </location>
</feature>
<feature type="transmembrane region" description="Helical" evidence="6">
    <location>
        <begin position="107"/>
        <end position="126"/>
    </location>
</feature>
<dbReference type="Proteomes" id="UP000462055">
    <property type="component" value="Unassembled WGS sequence"/>
</dbReference>
<dbReference type="InterPro" id="IPR011701">
    <property type="entry name" value="MFS"/>
</dbReference>
<feature type="transmembrane region" description="Helical" evidence="6">
    <location>
        <begin position="487"/>
        <end position="512"/>
    </location>
</feature>
<comment type="subcellular location">
    <subcellularLocation>
        <location evidence="1">Cell membrane</location>
        <topology evidence="1">Multi-pass membrane protein</topology>
    </subcellularLocation>
</comment>
<keyword evidence="9" id="KW-1185">Reference proteome</keyword>
<dbReference type="InterPro" id="IPR020846">
    <property type="entry name" value="MFS_dom"/>
</dbReference>
<dbReference type="PANTHER" id="PTHR23501">
    <property type="entry name" value="MAJOR FACILITATOR SUPERFAMILY"/>
    <property type="match status" value="1"/>
</dbReference>
<protein>
    <submittedName>
        <fullName evidence="8">MFS transporter</fullName>
    </submittedName>
</protein>
<feature type="compositionally biased region" description="Pro residues" evidence="5">
    <location>
        <begin position="10"/>
        <end position="23"/>
    </location>
</feature>
<evidence type="ECO:0000256" key="1">
    <source>
        <dbReference type="ARBA" id="ARBA00004651"/>
    </source>
</evidence>
<proteinExistence type="predicted"/>
<feature type="transmembrane region" description="Helical" evidence="6">
    <location>
        <begin position="397"/>
        <end position="420"/>
    </location>
</feature>
<evidence type="ECO:0000256" key="6">
    <source>
        <dbReference type="SAM" id="Phobius"/>
    </source>
</evidence>
<name>A0A6I4M311_9ACTN</name>
<feature type="transmembrane region" description="Helical" evidence="6">
    <location>
        <begin position="138"/>
        <end position="157"/>
    </location>
</feature>
<dbReference type="PANTHER" id="PTHR23501:SF197">
    <property type="entry name" value="COMD"/>
    <property type="match status" value="1"/>
</dbReference>
<dbReference type="AlphaFoldDB" id="A0A6I4M311"/>
<evidence type="ECO:0000313" key="8">
    <source>
        <dbReference type="EMBL" id="MVZ99831.1"/>
    </source>
</evidence>
<dbReference type="GO" id="GO:0005886">
    <property type="term" value="C:plasma membrane"/>
    <property type="evidence" value="ECO:0007669"/>
    <property type="project" value="UniProtKB-SubCell"/>
</dbReference>
<reference evidence="8" key="1">
    <citation type="submission" date="2019-12" db="EMBL/GenBank/DDBJ databases">
        <title>Actinomadura physcomitrii sp. nov., a novel actinomycete isolated from moss [Physcomitrium sphaericum (Ludw) Fuernr].</title>
        <authorList>
            <person name="Zhuang X."/>
        </authorList>
    </citation>
    <scope>NUCLEOTIDE SEQUENCE [LARGE SCALE GENOMIC DNA]</scope>
    <source>
        <strain evidence="8">LD22</strain>
    </source>
</reference>
<feature type="transmembrane region" description="Helical" evidence="6">
    <location>
        <begin position="163"/>
        <end position="182"/>
    </location>
</feature>
<evidence type="ECO:0000256" key="3">
    <source>
        <dbReference type="ARBA" id="ARBA00022989"/>
    </source>
</evidence>
<feature type="transmembrane region" description="Helical" evidence="6">
    <location>
        <begin position="427"/>
        <end position="444"/>
    </location>
</feature>
<feature type="transmembrane region" description="Helical" evidence="6">
    <location>
        <begin position="317"/>
        <end position="339"/>
    </location>
</feature>
<feature type="transmembrane region" description="Helical" evidence="6">
    <location>
        <begin position="450"/>
        <end position="475"/>
    </location>
</feature>
<dbReference type="Pfam" id="PF07690">
    <property type="entry name" value="MFS_1"/>
    <property type="match status" value="1"/>
</dbReference>
<sequence length="579" mass="60998">MGRTDDRCGPDPPLPTPGRPPHPLGGHLPQERRKFMTEEIASETGREPGPPSAAEEDAGRLNDASPLRLVAVLVLLVLLTEIVPLQSSMVAAVMPKIGQSFPNSGHNIAWILTIQGVVSGATIAIIGKTADMYGKKILLMACSVLFIAGSLLCALTSSWSLFLVGRGIQAVSWGMVAVNYGLLRDIMPRKWVPIAVAVIGGGIGGAAIFGPPVVGAMTDHYSWRSVFWFLTIYTVVLAVLVAVLVPESPLRARQRFDVVGAVLFGVGIGVTLIYLSEGSSWGWSDASSLAYLAAGLVILAAFFAWERRAAAPMLDLSLLRIPAVAVIYAVAFLLSSVQAEISVLVSYMFQTPKEGVLKQQIVEGAAAKSHTPVSVISQVLHFRGDISYGAGFSVLDMAVHITIWTAVFTMVFGFACGWIVRRIGARIPLITGVAATGVACALWIDWHSTWQLQVAIGLVFGLGSGLHLASFPNILIDAVPARQTGIVTAMSSVFGSVGIAVSSAVLSSILAAHPFQTVTTVPGRGTVVSDVPQVFTDSGFSLAYLLLGVVPCVVAFFIAFPMRAGRAPARGGEAVAHPA</sequence>
<feature type="transmembrane region" description="Helical" evidence="6">
    <location>
        <begin position="226"/>
        <end position="246"/>
    </location>
</feature>
<organism evidence="8 9">
    <name type="scientific">Actinomadura physcomitrii</name>
    <dbReference type="NCBI Taxonomy" id="2650748"/>
    <lineage>
        <taxon>Bacteria</taxon>
        <taxon>Bacillati</taxon>
        <taxon>Actinomycetota</taxon>
        <taxon>Actinomycetes</taxon>
        <taxon>Streptosporangiales</taxon>
        <taxon>Thermomonosporaceae</taxon>
        <taxon>Actinomadura</taxon>
    </lineage>
</organism>
<keyword evidence="3 6" id="KW-1133">Transmembrane helix</keyword>
<evidence type="ECO:0000256" key="5">
    <source>
        <dbReference type="SAM" id="MobiDB-lite"/>
    </source>
</evidence>
<evidence type="ECO:0000256" key="4">
    <source>
        <dbReference type="ARBA" id="ARBA00023136"/>
    </source>
</evidence>
<keyword evidence="2 6" id="KW-0812">Transmembrane</keyword>
<feature type="transmembrane region" description="Helical" evidence="6">
    <location>
        <begin position="288"/>
        <end position="305"/>
    </location>
</feature>
<dbReference type="EMBL" id="WBMS02000003">
    <property type="protein sequence ID" value="MVZ99831.1"/>
    <property type="molecule type" value="Genomic_DNA"/>
</dbReference>
<comment type="caution">
    <text evidence="8">The sequence shown here is derived from an EMBL/GenBank/DDBJ whole genome shotgun (WGS) entry which is preliminary data.</text>
</comment>
<evidence type="ECO:0000256" key="2">
    <source>
        <dbReference type="ARBA" id="ARBA00022692"/>
    </source>
</evidence>
<gene>
    <name evidence="8" type="ORF">F8568_005445</name>
</gene>
<feature type="transmembrane region" description="Helical" evidence="6">
    <location>
        <begin position="542"/>
        <end position="560"/>
    </location>
</feature>
<feature type="domain" description="Major facilitator superfamily (MFS) profile" evidence="7">
    <location>
        <begin position="72"/>
        <end position="566"/>
    </location>
</feature>
<dbReference type="Gene3D" id="1.20.1250.20">
    <property type="entry name" value="MFS general substrate transporter like domains"/>
    <property type="match status" value="2"/>
</dbReference>
<dbReference type="SUPFAM" id="SSF103473">
    <property type="entry name" value="MFS general substrate transporter"/>
    <property type="match status" value="1"/>
</dbReference>
<accession>A0A6I4M311</accession>